<evidence type="ECO:0000313" key="2">
    <source>
        <dbReference type="Proteomes" id="UP001230145"/>
    </source>
</evidence>
<proteinExistence type="predicted"/>
<gene>
    <name evidence="1" type="ORF">J2S45_002048</name>
</gene>
<reference evidence="1 2" key="1">
    <citation type="submission" date="2023-07" db="EMBL/GenBank/DDBJ databases">
        <title>Sequencing the genomes of 1000 actinobacteria strains.</title>
        <authorList>
            <person name="Klenk H.-P."/>
        </authorList>
    </citation>
    <scope>NUCLEOTIDE SEQUENCE [LARGE SCALE GENOMIC DNA]</scope>
    <source>
        <strain evidence="1 2">DSM 19515</strain>
    </source>
</reference>
<evidence type="ECO:0000313" key="1">
    <source>
        <dbReference type="EMBL" id="MDP9833369.1"/>
    </source>
</evidence>
<dbReference type="Proteomes" id="UP001230145">
    <property type="component" value="Unassembled WGS sequence"/>
</dbReference>
<comment type="caution">
    <text evidence="1">The sequence shown here is derived from an EMBL/GenBank/DDBJ whole genome shotgun (WGS) entry which is preliminary data.</text>
</comment>
<sequence length="119" mass="13300">MIEYEERFLKYIDRGDLRLLAGSTLKVCGDSKEPVLVRSGELVDLAHYQYIVPCIGLEQNTNFINDRVADFDCAIGEREFVIGAAARSSVGPIARNIDGHRVAAERITTAITERMRSIQ</sequence>
<keyword evidence="2" id="KW-1185">Reference proteome</keyword>
<accession>A0ABT9PLT5</accession>
<organism evidence="1 2">
    <name type="scientific">Trueperella abortisuis</name>
    <dbReference type="NCBI Taxonomy" id="445930"/>
    <lineage>
        <taxon>Bacteria</taxon>
        <taxon>Bacillati</taxon>
        <taxon>Actinomycetota</taxon>
        <taxon>Actinomycetes</taxon>
        <taxon>Actinomycetales</taxon>
        <taxon>Actinomycetaceae</taxon>
        <taxon>Trueperella</taxon>
    </lineage>
</organism>
<evidence type="ECO:0008006" key="3">
    <source>
        <dbReference type="Google" id="ProtNLM"/>
    </source>
</evidence>
<dbReference type="EMBL" id="JAUSQL010000001">
    <property type="protein sequence ID" value="MDP9833369.1"/>
    <property type="molecule type" value="Genomic_DNA"/>
</dbReference>
<name>A0ABT9PLT5_9ACTO</name>
<protein>
    <recommendedName>
        <fullName evidence="3">FAD/NAD(P)-binding domain-containing protein</fullName>
    </recommendedName>
</protein>